<dbReference type="Proteomes" id="UP001190700">
    <property type="component" value="Unassembled WGS sequence"/>
</dbReference>
<organism evidence="1 2">
    <name type="scientific">Cymbomonas tetramitiformis</name>
    <dbReference type="NCBI Taxonomy" id="36881"/>
    <lineage>
        <taxon>Eukaryota</taxon>
        <taxon>Viridiplantae</taxon>
        <taxon>Chlorophyta</taxon>
        <taxon>Pyramimonadophyceae</taxon>
        <taxon>Pyramimonadales</taxon>
        <taxon>Pyramimonadaceae</taxon>
        <taxon>Cymbomonas</taxon>
    </lineage>
</organism>
<evidence type="ECO:0000313" key="1">
    <source>
        <dbReference type="EMBL" id="KAK3245855.1"/>
    </source>
</evidence>
<reference evidence="1 2" key="1">
    <citation type="journal article" date="2015" name="Genome Biol. Evol.">
        <title>Comparative Genomics of a Bacterivorous Green Alga Reveals Evolutionary Causalities and Consequences of Phago-Mixotrophic Mode of Nutrition.</title>
        <authorList>
            <person name="Burns J.A."/>
            <person name="Paasch A."/>
            <person name="Narechania A."/>
            <person name="Kim E."/>
        </authorList>
    </citation>
    <scope>NUCLEOTIDE SEQUENCE [LARGE SCALE GENOMIC DNA]</scope>
    <source>
        <strain evidence="1 2">PLY_AMNH</strain>
    </source>
</reference>
<gene>
    <name evidence="1" type="ORF">CYMTET_44676</name>
</gene>
<sequence length="253" mass="28963">MQCPLCVLHSGFLLCNVGSDVWDFTPRATLQTVRLAAYTGDVAAFKKISEFKDFDKSQRLDTTYFTRAVLSGNVSLTAYMQSHNWRYSEDDVASCVVTSIEMMHWVCSHILMSDAHAYACAANCYAFLGNLTALQHLHDTAMYRGKSHLLLQNPYVRLVQQCAYQNHLHILRWLATETEYDIDKDIVMFESYLSCVRRGNLEVAKHLHEHAPGFLRDSSLNANRLLLHAQDCAMREWLAQFRGQIERSNTFNA</sequence>
<dbReference type="SUPFAM" id="SSF140860">
    <property type="entry name" value="Pseudo ankyrin repeat-like"/>
    <property type="match status" value="1"/>
</dbReference>
<evidence type="ECO:0000313" key="2">
    <source>
        <dbReference type="Proteomes" id="UP001190700"/>
    </source>
</evidence>
<dbReference type="EMBL" id="LGRX02030310">
    <property type="protein sequence ID" value="KAK3245855.1"/>
    <property type="molecule type" value="Genomic_DNA"/>
</dbReference>
<comment type="caution">
    <text evidence="1">The sequence shown here is derived from an EMBL/GenBank/DDBJ whole genome shotgun (WGS) entry which is preliminary data.</text>
</comment>
<keyword evidence="2" id="KW-1185">Reference proteome</keyword>
<dbReference type="AlphaFoldDB" id="A0AAE0C1K4"/>
<accession>A0AAE0C1K4</accession>
<protein>
    <submittedName>
        <fullName evidence="1">Uncharacterized protein</fullName>
    </submittedName>
</protein>
<proteinExistence type="predicted"/>
<name>A0AAE0C1K4_9CHLO</name>